<keyword evidence="7" id="KW-0969">Cilium</keyword>
<feature type="domain" description="Flagellin C-terminal" evidence="6">
    <location>
        <begin position="227"/>
        <end position="312"/>
    </location>
</feature>
<comment type="similarity">
    <text evidence="1 4">Belongs to the bacterial flagellin family.</text>
</comment>
<feature type="domain" description="Flagellin N-terminal" evidence="5">
    <location>
        <begin position="20"/>
        <end position="157"/>
    </location>
</feature>
<accession>A0ABV5FXM0</accession>
<gene>
    <name evidence="7" type="ORF">ACFFX0_09460</name>
</gene>
<evidence type="ECO:0000256" key="3">
    <source>
        <dbReference type="ARBA" id="ARBA00023143"/>
    </source>
</evidence>
<dbReference type="Proteomes" id="UP001589575">
    <property type="component" value="Unassembled WGS sequence"/>
</dbReference>
<organism evidence="7 8">
    <name type="scientific">Citricoccus parietis</name>
    <dbReference type="NCBI Taxonomy" id="592307"/>
    <lineage>
        <taxon>Bacteria</taxon>
        <taxon>Bacillati</taxon>
        <taxon>Actinomycetota</taxon>
        <taxon>Actinomycetes</taxon>
        <taxon>Micrococcales</taxon>
        <taxon>Micrococcaceae</taxon>
        <taxon>Citricoccus</taxon>
    </lineage>
</organism>
<evidence type="ECO:0000259" key="6">
    <source>
        <dbReference type="Pfam" id="PF00700"/>
    </source>
</evidence>
<dbReference type="PANTHER" id="PTHR42792">
    <property type="entry name" value="FLAGELLIN"/>
    <property type="match status" value="1"/>
</dbReference>
<evidence type="ECO:0000313" key="8">
    <source>
        <dbReference type="Proteomes" id="UP001589575"/>
    </source>
</evidence>
<comment type="subcellular location">
    <subcellularLocation>
        <location evidence="4">Secreted</location>
    </subcellularLocation>
    <subcellularLocation>
        <location evidence="4">Bacterial flagellum</location>
    </subcellularLocation>
</comment>
<protein>
    <recommendedName>
        <fullName evidence="2 4">Flagellin</fullName>
    </recommendedName>
</protein>
<keyword evidence="4" id="KW-0964">Secreted</keyword>
<evidence type="ECO:0000259" key="5">
    <source>
        <dbReference type="Pfam" id="PF00669"/>
    </source>
</evidence>
<evidence type="ECO:0000256" key="4">
    <source>
        <dbReference type="RuleBase" id="RU362073"/>
    </source>
</evidence>
<name>A0ABV5FXM0_9MICC</name>
<comment type="function">
    <text evidence="4">Flagellin is the subunit protein which polymerizes to form the filaments of bacterial flagella.</text>
</comment>
<keyword evidence="7" id="KW-0282">Flagellum</keyword>
<comment type="caution">
    <text evidence="7">The sequence shown here is derived from an EMBL/GenBank/DDBJ whole genome shotgun (WGS) entry which is preliminary data.</text>
</comment>
<dbReference type="InterPro" id="IPR046358">
    <property type="entry name" value="Flagellin_C"/>
</dbReference>
<dbReference type="Pfam" id="PF00700">
    <property type="entry name" value="Flagellin_C"/>
    <property type="match status" value="1"/>
</dbReference>
<dbReference type="InterPro" id="IPR001029">
    <property type="entry name" value="Flagellin_N"/>
</dbReference>
<dbReference type="InterPro" id="IPR001492">
    <property type="entry name" value="Flagellin"/>
</dbReference>
<keyword evidence="3 4" id="KW-0975">Bacterial flagellum</keyword>
<sequence length="313" mass="32704">MGPRTRTPHFAPRRNDMSVINTNVAANNTYRMMSIASEEKASSMEKLSSGLRINRAADDAAGLSIAEGLRSQSNGLEVAARNIGDAISMAQTAEGGLSAAHDILQRVRDLAVQAGNDALNTEARAAITEEVTALTDELSRMSESIKFNGNDLLNGTNSYNFQVGANGLTGGDPDADPVVPGTSNDQITLDLTTDLGAIASAISGDAAADPAVPALDFSTAAGAAAAITALDGHIKTVSEERSNIGAVQNRLEHTLKHVNVTAENLTNAESNIRDVDMAKEIVKQSAANIKEQASQAMLAQANQASQNVLQLLR</sequence>
<dbReference type="EMBL" id="JBHMFI010000001">
    <property type="protein sequence ID" value="MFB9071412.1"/>
    <property type="molecule type" value="Genomic_DNA"/>
</dbReference>
<dbReference type="PANTHER" id="PTHR42792:SF2">
    <property type="entry name" value="FLAGELLIN"/>
    <property type="match status" value="1"/>
</dbReference>
<dbReference type="SUPFAM" id="SSF64518">
    <property type="entry name" value="Phase 1 flagellin"/>
    <property type="match status" value="1"/>
</dbReference>
<keyword evidence="7" id="KW-0966">Cell projection</keyword>
<reference evidence="7 8" key="1">
    <citation type="submission" date="2024-09" db="EMBL/GenBank/DDBJ databases">
        <authorList>
            <person name="Sun Q."/>
            <person name="Mori K."/>
        </authorList>
    </citation>
    <scope>NUCLEOTIDE SEQUENCE [LARGE SCALE GENOMIC DNA]</scope>
    <source>
        <strain evidence="7 8">CCM 7609</strain>
    </source>
</reference>
<dbReference type="Gene3D" id="1.20.1330.10">
    <property type="entry name" value="f41 fragment of flagellin, N-terminal domain"/>
    <property type="match status" value="1"/>
</dbReference>
<keyword evidence="8" id="KW-1185">Reference proteome</keyword>
<dbReference type="Pfam" id="PF00669">
    <property type="entry name" value="Flagellin_N"/>
    <property type="match status" value="1"/>
</dbReference>
<dbReference type="InterPro" id="IPR042187">
    <property type="entry name" value="Flagellin_C_sub2"/>
</dbReference>
<evidence type="ECO:0000313" key="7">
    <source>
        <dbReference type="EMBL" id="MFB9071412.1"/>
    </source>
</evidence>
<evidence type="ECO:0000256" key="2">
    <source>
        <dbReference type="ARBA" id="ARBA00020110"/>
    </source>
</evidence>
<dbReference type="PRINTS" id="PR00207">
    <property type="entry name" value="FLAGELLIN"/>
</dbReference>
<evidence type="ECO:0000256" key="1">
    <source>
        <dbReference type="ARBA" id="ARBA00005709"/>
    </source>
</evidence>
<dbReference type="Gene3D" id="6.10.10.10">
    <property type="entry name" value="Flagellar export chaperone, C-terminal domain"/>
    <property type="match status" value="1"/>
</dbReference>
<proteinExistence type="inferred from homology"/>